<dbReference type="OrthoDB" id="1113095at2"/>
<evidence type="ECO:0000313" key="2">
    <source>
        <dbReference type="EMBL" id="OKS85777.1"/>
    </source>
</evidence>
<dbReference type="PROSITE" id="PS51257">
    <property type="entry name" value="PROKAR_LIPOPROTEIN"/>
    <property type="match status" value="1"/>
</dbReference>
<accession>A0A1Q5ZVI0</accession>
<protein>
    <submittedName>
        <fullName evidence="2">Uncharacterized protein</fullName>
    </submittedName>
</protein>
<gene>
    <name evidence="2" type="ORF">RG47T_1223</name>
</gene>
<dbReference type="EMBL" id="MPPL01000001">
    <property type="protein sequence ID" value="OKS85777.1"/>
    <property type="molecule type" value="Genomic_DNA"/>
</dbReference>
<evidence type="ECO:0000256" key="1">
    <source>
        <dbReference type="SAM" id="SignalP"/>
    </source>
</evidence>
<dbReference type="AlphaFoldDB" id="A0A1Q5ZVI0"/>
<feature type="chain" id="PRO_5010382281" evidence="1">
    <location>
        <begin position="26"/>
        <end position="336"/>
    </location>
</feature>
<proteinExistence type="predicted"/>
<keyword evidence="3" id="KW-1185">Reference proteome</keyword>
<sequence length="336" mass="37364">MKKLLSTLLSVAALTLALQSCHVGASGSWKNDNIPPDVKKEIAVIDQKLFKAIMTQDIAGVRQLMSPVLIEKAGKTVDTIVHNIGGAFKATDYELLDEYYTKNSTTKITNTIPAVKGTDNDYVINYLALNEEMYVSLIISKNIPVNFLVMAIYGKYSDGWKLNILQIGEYNILGKTAPDYYTEALNAYKKGNLIDATNLISTTAEIAMPGGAYFKYSKDAEMKVFYTKVLKEANTLYHLPLVLTQVKTIPQIFSISPQMLADPKYRGIFPIVKYKSGVNLTDTIALKAENDAMQKVIGKVFKGIDENKAFILYQAFNQVPNGKSLVKHYGFIQKLK</sequence>
<name>A0A1Q5ZVI0_9SPHI</name>
<keyword evidence="1" id="KW-0732">Signal</keyword>
<dbReference type="RefSeq" id="WP_074488568.1">
    <property type="nucleotide sequence ID" value="NZ_FPAM01000002.1"/>
</dbReference>
<dbReference type="STRING" id="1302689.RG47T_1223"/>
<reference evidence="2 3" key="1">
    <citation type="submission" date="2016-11" db="EMBL/GenBank/DDBJ databases">
        <title>Whole Genome Sequencing of Mucilaginibacter polytrichastri RG4-7(T) isolated from the moss sample.</title>
        <authorList>
            <person name="Li Y."/>
        </authorList>
    </citation>
    <scope>NUCLEOTIDE SEQUENCE [LARGE SCALE GENOMIC DNA]</scope>
    <source>
        <strain evidence="2 3">RG4-7</strain>
    </source>
</reference>
<feature type="signal peptide" evidence="1">
    <location>
        <begin position="1"/>
        <end position="25"/>
    </location>
</feature>
<comment type="caution">
    <text evidence="2">The sequence shown here is derived from an EMBL/GenBank/DDBJ whole genome shotgun (WGS) entry which is preliminary data.</text>
</comment>
<organism evidence="2 3">
    <name type="scientific">Mucilaginibacter polytrichastri</name>
    <dbReference type="NCBI Taxonomy" id="1302689"/>
    <lineage>
        <taxon>Bacteria</taxon>
        <taxon>Pseudomonadati</taxon>
        <taxon>Bacteroidota</taxon>
        <taxon>Sphingobacteriia</taxon>
        <taxon>Sphingobacteriales</taxon>
        <taxon>Sphingobacteriaceae</taxon>
        <taxon>Mucilaginibacter</taxon>
    </lineage>
</organism>
<dbReference type="Proteomes" id="UP000186720">
    <property type="component" value="Unassembled WGS sequence"/>
</dbReference>
<evidence type="ECO:0000313" key="3">
    <source>
        <dbReference type="Proteomes" id="UP000186720"/>
    </source>
</evidence>